<dbReference type="InterPro" id="IPR042100">
    <property type="entry name" value="Bug_dom1"/>
</dbReference>
<dbReference type="InterPro" id="IPR005064">
    <property type="entry name" value="BUG"/>
</dbReference>
<comment type="similarity">
    <text evidence="1">Belongs to the UPF0065 (bug) family.</text>
</comment>
<keyword evidence="4" id="KW-1185">Reference proteome</keyword>
<dbReference type="PIRSF" id="PIRSF017082">
    <property type="entry name" value="YflP"/>
    <property type="match status" value="1"/>
</dbReference>
<dbReference type="CDD" id="cd13578">
    <property type="entry name" value="PBP2_Bug27"/>
    <property type="match status" value="1"/>
</dbReference>
<sequence length="327" mass="34041">MNTPTRLAAALALLCTAAWTGPAAADDFPSQPIQLYVAFAPGGGADINARIVARKASEILGRSIVVVNRGGAGGIVAAKLAAAARPDGYTLLQVTITHAIAEGVYTGLPYRLLADFAPVAATGSTRYMLAVNGKVPANDVRQFIDYAKSAAHPVTSGTSGNNGPTDLATKLFARSAGIEIQGIPYKGANEAVTDLVAGRVDMSFIVLPAAMPLIKAGQIKALGVTGLQRSALAPDFPTVDESGLKGFEASTWFGIVAPAGTPDPVLDKLHDAFARALQDPDTQKQLIQGGIEAEPRSRQAFAGFLKGEVDRWTRIVDETGVPKQILN</sequence>
<name>A0ABP8GZM6_9BURK</name>
<dbReference type="PANTHER" id="PTHR42928">
    <property type="entry name" value="TRICARBOXYLATE-BINDING PROTEIN"/>
    <property type="match status" value="1"/>
</dbReference>
<evidence type="ECO:0000256" key="1">
    <source>
        <dbReference type="ARBA" id="ARBA00006987"/>
    </source>
</evidence>
<evidence type="ECO:0000256" key="2">
    <source>
        <dbReference type="SAM" id="SignalP"/>
    </source>
</evidence>
<protein>
    <submittedName>
        <fullName evidence="3">Tripartite tricarboxylate transporter substrate binding protein</fullName>
    </submittedName>
</protein>
<feature type="signal peptide" evidence="2">
    <location>
        <begin position="1"/>
        <end position="25"/>
    </location>
</feature>
<dbReference type="Pfam" id="PF03401">
    <property type="entry name" value="TctC"/>
    <property type="match status" value="1"/>
</dbReference>
<dbReference type="PANTHER" id="PTHR42928:SF5">
    <property type="entry name" value="BLR1237 PROTEIN"/>
    <property type="match status" value="1"/>
</dbReference>
<proteinExistence type="inferred from homology"/>
<comment type="caution">
    <text evidence="3">The sequence shown here is derived from an EMBL/GenBank/DDBJ whole genome shotgun (WGS) entry which is preliminary data.</text>
</comment>
<dbReference type="Gene3D" id="3.40.190.10">
    <property type="entry name" value="Periplasmic binding protein-like II"/>
    <property type="match status" value="1"/>
</dbReference>
<evidence type="ECO:0000313" key="3">
    <source>
        <dbReference type="EMBL" id="GAA4332239.1"/>
    </source>
</evidence>
<dbReference type="RefSeq" id="WP_345249275.1">
    <property type="nucleotide sequence ID" value="NZ_BAABFO010000009.1"/>
</dbReference>
<reference evidence="4" key="1">
    <citation type="journal article" date="2019" name="Int. J. Syst. Evol. Microbiol.">
        <title>The Global Catalogue of Microorganisms (GCM) 10K type strain sequencing project: providing services to taxonomists for standard genome sequencing and annotation.</title>
        <authorList>
            <consortium name="The Broad Institute Genomics Platform"/>
            <consortium name="The Broad Institute Genome Sequencing Center for Infectious Disease"/>
            <person name="Wu L."/>
            <person name="Ma J."/>
        </authorList>
    </citation>
    <scope>NUCLEOTIDE SEQUENCE [LARGE SCALE GENOMIC DNA]</scope>
    <source>
        <strain evidence="4">JCM 17666</strain>
    </source>
</reference>
<dbReference type="EMBL" id="BAABFO010000009">
    <property type="protein sequence ID" value="GAA4332239.1"/>
    <property type="molecule type" value="Genomic_DNA"/>
</dbReference>
<evidence type="ECO:0000313" key="4">
    <source>
        <dbReference type="Proteomes" id="UP001501671"/>
    </source>
</evidence>
<dbReference type="Gene3D" id="3.40.190.150">
    <property type="entry name" value="Bordetella uptake gene, domain 1"/>
    <property type="match status" value="1"/>
</dbReference>
<dbReference type="SUPFAM" id="SSF53850">
    <property type="entry name" value="Periplasmic binding protein-like II"/>
    <property type="match status" value="1"/>
</dbReference>
<gene>
    <name evidence="3" type="ORF">GCM10023144_21950</name>
</gene>
<dbReference type="Proteomes" id="UP001501671">
    <property type="component" value="Unassembled WGS sequence"/>
</dbReference>
<accession>A0ABP8GZM6</accession>
<organism evidence="3 4">
    <name type="scientific">Pigmentiphaga soli</name>
    <dbReference type="NCBI Taxonomy" id="1007095"/>
    <lineage>
        <taxon>Bacteria</taxon>
        <taxon>Pseudomonadati</taxon>
        <taxon>Pseudomonadota</taxon>
        <taxon>Betaproteobacteria</taxon>
        <taxon>Burkholderiales</taxon>
        <taxon>Alcaligenaceae</taxon>
        <taxon>Pigmentiphaga</taxon>
    </lineage>
</organism>
<feature type="chain" id="PRO_5046649532" evidence="2">
    <location>
        <begin position="26"/>
        <end position="327"/>
    </location>
</feature>
<keyword evidence="2" id="KW-0732">Signal</keyword>